<sequence>MKGFEAFFFSCSMALLLQGCTHLSKSKDTMMDNKIHTQKQCFGRYEVELPDYMFMHSGNYWFENFNLEVVRSLKSDRQTIESDWARYIKDTISPDLRKNSINAGSKIAHQDMKSNPRVIMEYLNTADNPAEILSSRYIFKPFYLRKFEDRKEWLLVSGTWIKIPRPMSEDQLHQQVQRQLDAQMDDINKITYKPYPHYAPGFCLDNEYHYYSGRLEKNESYSMIWHSKREGSKTFLSVDVKTYLKGEEAKLQSLVSKGKLLQLFFPSTTIEVGGMKGELYTSRDKTNPSAREFQWIPSNVETGNHMKPLIKIAGRFDTRDLPPELRDKISGEELAIWVLESIKMRKGADEDIQMFRN</sequence>
<gene>
    <name evidence="1" type="ORF">DP202_07620</name>
</gene>
<proteinExistence type="predicted"/>
<reference evidence="1 2" key="1">
    <citation type="submission" date="2018-06" db="EMBL/GenBank/DDBJ databases">
        <title>ACT-28, a chromosomally-encoded AmpC with carbapenemase activity from Enterobacter kobei.</title>
        <authorList>
            <person name="Jousset A.B."/>
            <person name="Oueslati S."/>
            <person name="Bernabeu S."/>
            <person name="Takissian J."/>
            <person name="Creton E."/>
            <person name="Vogel A."/>
            <person name="Cotellon G."/>
            <person name="Bonnin R.A."/>
            <person name="Dortet L."/>
            <person name="Naas T."/>
        </authorList>
    </citation>
    <scope>NUCLEOTIDE SEQUENCE [LARGE SCALE GENOMIC DNA]</scope>
    <source>
        <strain evidence="1 2">99B3</strain>
    </source>
</reference>
<evidence type="ECO:0000313" key="1">
    <source>
        <dbReference type="EMBL" id="RAZ68941.1"/>
    </source>
</evidence>
<dbReference type="PROSITE" id="PS51257">
    <property type="entry name" value="PROKAR_LIPOPROTEIN"/>
    <property type="match status" value="1"/>
</dbReference>
<organism evidence="1 2">
    <name type="scientific">Enterobacter cloacae</name>
    <dbReference type="NCBI Taxonomy" id="550"/>
    <lineage>
        <taxon>Bacteria</taxon>
        <taxon>Pseudomonadati</taxon>
        <taxon>Pseudomonadota</taxon>
        <taxon>Gammaproteobacteria</taxon>
        <taxon>Enterobacterales</taxon>
        <taxon>Enterobacteriaceae</taxon>
        <taxon>Enterobacter</taxon>
        <taxon>Enterobacter cloacae complex</taxon>
    </lineage>
</organism>
<name>A0A330GH53_ENTCL</name>
<comment type="caution">
    <text evidence="1">The sequence shown here is derived from an EMBL/GenBank/DDBJ whole genome shotgun (WGS) entry which is preliminary data.</text>
</comment>
<dbReference type="Proteomes" id="UP000251576">
    <property type="component" value="Unassembled WGS sequence"/>
</dbReference>
<dbReference type="AlphaFoldDB" id="A0A330GH53"/>
<protein>
    <recommendedName>
        <fullName evidence="3">Tle cognate immunity protein 4 C-terminal domain-containing protein</fullName>
    </recommendedName>
</protein>
<dbReference type="EMBL" id="QMDH01000010">
    <property type="protein sequence ID" value="RAZ68941.1"/>
    <property type="molecule type" value="Genomic_DNA"/>
</dbReference>
<evidence type="ECO:0000313" key="2">
    <source>
        <dbReference type="Proteomes" id="UP000251576"/>
    </source>
</evidence>
<evidence type="ECO:0008006" key="3">
    <source>
        <dbReference type="Google" id="ProtNLM"/>
    </source>
</evidence>
<accession>A0A330GH53</accession>